<evidence type="ECO:0000256" key="1">
    <source>
        <dbReference type="ARBA" id="ARBA00023122"/>
    </source>
</evidence>
<dbReference type="InterPro" id="IPR051257">
    <property type="entry name" value="Diverse_CBS-Domain"/>
</dbReference>
<accession>A0A511DHJ9</accession>
<proteinExistence type="predicted"/>
<organism evidence="4 5">
    <name type="scientific">Pseudonocardia sulfidoxydans NBRC 16205</name>
    <dbReference type="NCBI Taxonomy" id="1223511"/>
    <lineage>
        <taxon>Bacteria</taxon>
        <taxon>Bacillati</taxon>
        <taxon>Actinomycetota</taxon>
        <taxon>Actinomycetes</taxon>
        <taxon>Pseudonocardiales</taxon>
        <taxon>Pseudonocardiaceae</taxon>
        <taxon>Pseudonocardia</taxon>
    </lineage>
</organism>
<evidence type="ECO:0000256" key="2">
    <source>
        <dbReference type="PROSITE-ProRule" id="PRU00703"/>
    </source>
</evidence>
<dbReference type="PROSITE" id="PS51371">
    <property type="entry name" value="CBS"/>
    <property type="match status" value="2"/>
</dbReference>
<dbReference type="InterPro" id="IPR000644">
    <property type="entry name" value="CBS_dom"/>
</dbReference>
<dbReference type="Proteomes" id="UP000321685">
    <property type="component" value="Unassembled WGS sequence"/>
</dbReference>
<evidence type="ECO:0000313" key="5">
    <source>
        <dbReference type="Proteomes" id="UP000321685"/>
    </source>
</evidence>
<dbReference type="Pfam" id="PF00571">
    <property type="entry name" value="CBS"/>
    <property type="match status" value="2"/>
</dbReference>
<comment type="caution">
    <text evidence="4">The sequence shown here is derived from an EMBL/GenBank/DDBJ whole genome shotgun (WGS) entry which is preliminary data.</text>
</comment>
<dbReference type="InterPro" id="IPR046342">
    <property type="entry name" value="CBS_dom_sf"/>
</dbReference>
<keyword evidence="5" id="KW-1185">Reference proteome</keyword>
<dbReference type="PANTHER" id="PTHR43080:SF2">
    <property type="entry name" value="CBS DOMAIN-CONTAINING PROTEIN"/>
    <property type="match status" value="1"/>
</dbReference>
<reference evidence="4 5" key="1">
    <citation type="submission" date="2019-07" db="EMBL/GenBank/DDBJ databases">
        <title>Whole genome shotgun sequence of Pseudonocardia sulfidoxydans NBRC 16205.</title>
        <authorList>
            <person name="Hosoyama A."/>
            <person name="Uohara A."/>
            <person name="Ohji S."/>
            <person name="Ichikawa N."/>
        </authorList>
    </citation>
    <scope>NUCLEOTIDE SEQUENCE [LARGE SCALE GENOMIC DNA]</scope>
    <source>
        <strain evidence="4 5">NBRC 16205</strain>
    </source>
</reference>
<dbReference type="SMART" id="SM00116">
    <property type="entry name" value="CBS"/>
    <property type="match status" value="2"/>
</dbReference>
<feature type="domain" description="CBS" evidence="3">
    <location>
        <begin position="23"/>
        <end position="82"/>
    </location>
</feature>
<dbReference type="OrthoDB" id="3577946at2"/>
<keyword evidence="1 2" id="KW-0129">CBS domain</keyword>
<dbReference type="SUPFAM" id="SSF54631">
    <property type="entry name" value="CBS-domain pair"/>
    <property type="match status" value="1"/>
</dbReference>
<protein>
    <recommendedName>
        <fullName evidence="3">CBS domain-containing protein</fullName>
    </recommendedName>
</protein>
<evidence type="ECO:0000313" key="4">
    <source>
        <dbReference type="EMBL" id="GEL24261.1"/>
    </source>
</evidence>
<dbReference type="RefSeq" id="WP_147108848.1">
    <property type="nucleotide sequence ID" value="NZ_BJVJ01000031.1"/>
</dbReference>
<dbReference type="AlphaFoldDB" id="A0A511DHJ9"/>
<dbReference type="PANTHER" id="PTHR43080">
    <property type="entry name" value="CBS DOMAIN-CONTAINING PROTEIN CBSX3, MITOCHONDRIAL"/>
    <property type="match status" value="1"/>
</dbReference>
<dbReference type="Gene3D" id="3.90.1280.20">
    <property type="match status" value="1"/>
</dbReference>
<name>A0A511DHJ9_9PSEU</name>
<feature type="domain" description="CBS" evidence="3">
    <location>
        <begin position="92"/>
        <end position="147"/>
    </location>
</feature>
<evidence type="ECO:0000259" key="3">
    <source>
        <dbReference type="PROSITE" id="PS51371"/>
    </source>
</evidence>
<sequence>MTLTERPVRPEAADDDPAVRSVMSTYLVGIVPGASLRVALRLMVARHVRHLPVIDGPADRRCHRLVAEADVLRGLVASHGPFGTAPLHVEDVARTAGVVGPVDRLSDAARIMHETGADAVLVEDRGELAGIVTVRDVVAASARGVPRPR</sequence>
<gene>
    <name evidence="4" type="ORF">PSU4_32150</name>
</gene>
<dbReference type="Gene3D" id="3.10.580.10">
    <property type="entry name" value="CBS-domain"/>
    <property type="match status" value="1"/>
</dbReference>
<dbReference type="EMBL" id="BJVJ01000031">
    <property type="protein sequence ID" value="GEL24261.1"/>
    <property type="molecule type" value="Genomic_DNA"/>
</dbReference>